<name>A0A1V1P1G8_9BACT</name>
<evidence type="ECO:0000313" key="1">
    <source>
        <dbReference type="EMBL" id="ETR68670.1"/>
    </source>
</evidence>
<dbReference type="EMBL" id="ATBP01000867">
    <property type="protein sequence ID" value="ETR68670.1"/>
    <property type="molecule type" value="Genomic_DNA"/>
</dbReference>
<gene>
    <name evidence="1" type="ORF">OMM_10288</name>
</gene>
<dbReference type="AlphaFoldDB" id="A0A1V1P1G8"/>
<organism evidence="1 2">
    <name type="scientific">Candidatus Magnetoglobus multicellularis str. Araruama</name>
    <dbReference type="NCBI Taxonomy" id="890399"/>
    <lineage>
        <taxon>Bacteria</taxon>
        <taxon>Pseudomonadati</taxon>
        <taxon>Thermodesulfobacteriota</taxon>
        <taxon>Desulfobacteria</taxon>
        <taxon>Desulfobacterales</taxon>
        <taxon>Desulfobacteraceae</taxon>
        <taxon>Candidatus Magnetoglobus</taxon>
    </lineage>
</organism>
<dbReference type="Proteomes" id="UP000189670">
    <property type="component" value="Unassembled WGS sequence"/>
</dbReference>
<reference evidence="2" key="1">
    <citation type="submission" date="2012-11" db="EMBL/GenBank/DDBJ databases">
        <authorList>
            <person name="Lucero-Rivera Y.E."/>
            <person name="Tovar-Ramirez D."/>
        </authorList>
    </citation>
    <scope>NUCLEOTIDE SEQUENCE [LARGE SCALE GENOMIC DNA]</scope>
    <source>
        <strain evidence="2">Araruama</strain>
    </source>
</reference>
<comment type="caution">
    <text evidence="1">The sequence shown here is derived from an EMBL/GenBank/DDBJ whole genome shotgun (WGS) entry which is preliminary data.</text>
</comment>
<proteinExistence type="predicted"/>
<evidence type="ECO:0000313" key="2">
    <source>
        <dbReference type="Proteomes" id="UP000189670"/>
    </source>
</evidence>
<protein>
    <submittedName>
        <fullName evidence="1">Uncharacterized protein</fullName>
    </submittedName>
</protein>
<sequence>MNKVQNAVFSIFPNIVSFDSFIQQKNGLNYSESIINWAYSEDLIQENNRKSFRLLISKNRNEKDSNNIFDELESFSSFIENLPKY</sequence>
<accession>A0A1V1P1G8</accession>
<feature type="non-terminal residue" evidence="1">
    <location>
        <position position="85"/>
    </location>
</feature>